<dbReference type="Proteomes" id="UP000001554">
    <property type="component" value="Chromosome 17"/>
</dbReference>
<organism evidence="2 3">
    <name type="scientific">Branchiostoma floridae</name>
    <name type="common">Florida lancelet</name>
    <name type="synonym">Amphioxus</name>
    <dbReference type="NCBI Taxonomy" id="7739"/>
    <lineage>
        <taxon>Eukaryota</taxon>
        <taxon>Metazoa</taxon>
        <taxon>Chordata</taxon>
        <taxon>Cephalochordata</taxon>
        <taxon>Leptocardii</taxon>
        <taxon>Amphioxiformes</taxon>
        <taxon>Branchiostomatidae</taxon>
        <taxon>Branchiostoma</taxon>
    </lineage>
</organism>
<evidence type="ECO:0000256" key="1">
    <source>
        <dbReference type="SAM" id="MobiDB-lite"/>
    </source>
</evidence>
<dbReference type="OrthoDB" id="1045822at2759"/>
<dbReference type="OMA" id="PEYNIQQ"/>
<name>A0A9J7HMI8_BRAFL</name>
<dbReference type="RefSeq" id="XP_035659987.1">
    <property type="nucleotide sequence ID" value="XM_035804094.1"/>
</dbReference>
<sequence length="241" mass="26609">MSEDSPVITHQPLPRPVEVNVRHGSIDPNDNVEPGSPDDNGFKHSKPFRADGSNQQPPPEYNIQQPPPAYMQPAPVPQGGVVYAPAPQQPPAVQQTTTVVTQQPGLAFGGNQRARAWKYGLCCGCCCPTPNFPCWCSCLCYPCYMCHVVQSMHETTWIAALLFKGPFWFPLTSTLLRLKLRTEQNIHGSICNDCCCSTFCPCMTLTQLAREWRDLKKIERKFAGLPMQQVGGGGVTMVTTQ</sequence>
<reference evidence="2" key="1">
    <citation type="journal article" date="2020" name="Nat. Ecol. Evol.">
        <title>Deeply conserved synteny resolves early events in vertebrate evolution.</title>
        <authorList>
            <person name="Simakov O."/>
            <person name="Marletaz F."/>
            <person name="Yue J.X."/>
            <person name="O'Connell B."/>
            <person name="Jenkins J."/>
            <person name="Brandt A."/>
            <person name="Calef R."/>
            <person name="Tung C.H."/>
            <person name="Huang T.K."/>
            <person name="Schmutz J."/>
            <person name="Satoh N."/>
            <person name="Yu J.K."/>
            <person name="Putnam N.H."/>
            <person name="Green R.E."/>
            <person name="Rokhsar D.S."/>
        </authorList>
    </citation>
    <scope>NUCLEOTIDE SEQUENCE [LARGE SCALE GENOMIC DNA]</scope>
    <source>
        <strain evidence="2">S238N-H82</strain>
    </source>
</reference>
<reference evidence="3" key="2">
    <citation type="submission" date="2025-08" db="UniProtKB">
        <authorList>
            <consortium name="RefSeq"/>
        </authorList>
    </citation>
    <scope>IDENTIFICATION</scope>
    <source>
        <strain evidence="3">S238N-H82</strain>
        <tissue evidence="3">Testes</tissue>
    </source>
</reference>
<keyword evidence="2" id="KW-1185">Reference proteome</keyword>
<feature type="region of interest" description="Disordered" evidence="1">
    <location>
        <begin position="1"/>
        <end position="89"/>
    </location>
</feature>
<dbReference type="KEGG" id="bfo:118404768"/>
<feature type="compositionally biased region" description="Pro residues" evidence="1">
    <location>
        <begin position="56"/>
        <end position="76"/>
    </location>
</feature>
<protein>
    <submittedName>
        <fullName evidence="3">Uncharacterized protein LOC118404768</fullName>
    </submittedName>
</protein>
<evidence type="ECO:0000313" key="3">
    <source>
        <dbReference type="RefSeq" id="XP_035659987.1"/>
    </source>
</evidence>
<accession>A0A9J7HMI8</accession>
<proteinExistence type="predicted"/>
<dbReference type="AlphaFoldDB" id="A0A9J7HMI8"/>
<evidence type="ECO:0000313" key="2">
    <source>
        <dbReference type="Proteomes" id="UP000001554"/>
    </source>
</evidence>
<gene>
    <name evidence="3" type="primary">LOC118404768</name>
</gene>
<dbReference type="GeneID" id="118404768"/>